<dbReference type="SMART" id="SM00298">
    <property type="entry name" value="CHROMO"/>
    <property type="match status" value="1"/>
</dbReference>
<dbReference type="SUPFAM" id="SSF54160">
    <property type="entry name" value="Chromo domain-like"/>
    <property type="match status" value="1"/>
</dbReference>
<name>A0A9Q3GI48_9BASI</name>
<dbReference type="EMBL" id="AVOT02001559">
    <property type="protein sequence ID" value="MBW0467352.1"/>
    <property type="molecule type" value="Genomic_DNA"/>
</dbReference>
<dbReference type="GO" id="GO:0006338">
    <property type="term" value="P:chromatin remodeling"/>
    <property type="evidence" value="ECO:0007669"/>
    <property type="project" value="UniProtKB-ARBA"/>
</dbReference>
<dbReference type="InterPro" id="IPR000953">
    <property type="entry name" value="Chromo/chromo_shadow_dom"/>
</dbReference>
<comment type="subcellular location">
    <subcellularLocation>
        <location evidence="1">Nucleus</location>
    </subcellularLocation>
</comment>
<dbReference type="Pfam" id="PF00385">
    <property type="entry name" value="Chromo"/>
    <property type="match status" value="1"/>
</dbReference>
<proteinExistence type="predicted"/>
<dbReference type="CDD" id="cd00024">
    <property type="entry name" value="CD_CSD"/>
    <property type="match status" value="1"/>
</dbReference>
<dbReference type="InterPro" id="IPR023780">
    <property type="entry name" value="Chromo_domain"/>
</dbReference>
<accession>A0A9Q3GI48</accession>
<keyword evidence="5" id="KW-1185">Reference proteome</keyword>
<protein>
    <recommendedName>
        <fullName evidence="3">Chromo domain-containing protein</fullName>
    </recommendedName>
</protein>
<dbReference type="GO" id="GO:0005634">
    <property type="term" value="C:nucleus"/>
    <property type="evidence" value="ECO:0007669"/>
    <property type="project" value="UniProtKB-SubCell"/>
</dbReference>
<dbReference type="PROSITE" id="PS50013">
    <property type="entry name" value="CHROMO_2"/>
    <property type="match status" value="1"/>
</dbReference>
<evidence type="ECO:0000313" key="4">
    <source>
        <dbReference type="EMBL" id="MBW0467352.1"/>
    </source>
</evidence>
<dbReference type="InterPro" id="IPR016197">
    <property type="entry name" value="Chromo-like_dom_sf"/>
</dbReference>
<comment type="caution">
    <text evidence="4">The sequence shown here is derived from an EMBL/GenBank/DDBJ whole genome shotgun (WGS) entry which is preliminary data.</text>
</comment>
<gene>
    <name evidence="4" type="ORF">O181_007067</name>
</gene>
<evidence type="ECO:0000259" key="3">
    <source>
        <dbReference type="PROSITE" id="PS50013"/>
    </source>
</evidence>
<feature type="domain" description="Chromo" evidence="3">
    <location>
        <begin position="70"/>
        <end position="120"/>
    </location>
</feature>
<evidence type="ECO:0000256" key="1">
    <source>
        <dbReference type="ARBA" id="ARBA00004123"/>
    </source>
</evidence>
<keyword evidence="2" id="KW-0539">Nucleus</keyword>
<evidence type="ECO:0000313" key="5">
    <source>
        <dbReference type="Proteomes" id="UP000765509"/>
    </source>
</evidence>
<evidence type="ECO:0000256" key="2">
    <source>
        <dbReference type="ARBA" id="ARBA00023242"/>
    </source>
</evidence>
<dbReference type="OrthoDB" id="433924at2759"/>
<dbReference type="Gene3D" id="2.40.50.40">
    <property type="match status" value="1"/>
</dbReference>
<sequence>MKIEIGQFHLISNLGTNYSHPKRISRLQDLPRNLQKDGWDPLKLLKRLETMNITSSCLKNVILVEEQEEWEVARVLDSKLKTGKQWYLVKWEELSEDPERPTWEPASKLTNSPDLVKDFQTLYPDNPGSDASRDLFMVFGGE</sequence>
<dbReference type="InterPro" id="IPR051219">
    <property type="entry name" value="Heterochromatin_chromo-domain"/>
</dbReference>
<dbReference type="Proteomes" id="UP000765509">
    <property type="component" value="Unassembled WGS sequence"/>
</dbReference>
<dbReference type="PANTHER" id="PTHR22812">
    <property type="entry name" value="CHROMOBOX PROTEIN"/>
    <property type="match status" value="1"/>
</dbReference>
<organism evidence="4 5">
    <name type="scientific">Austropuccinia psidii MF-1</name>
    <dbReference type="NCBI Taxonomy" id="1389203"/>
    <lineage>
        <taxon>Eukaryota</taxon>
        <taxon>Fungi</taxon>
        <taxon>Dikarya</taxon>
        <taxon>Basidiomycota</taxon>
        <taxon>Pucciniomycotina</taxon>
        <taxon>Pucciniomycetes</taxon>
        <taxon>Pucciniales</taxon>
        <taxon>Sphaerophragmiaceae</taxon>
        <taxon>Austropuccinia</taxon>
    </lineage>
</organism>
<reference evidence="4" key="1">
    <citation type="submission" date="2021-03" db="EMBL/GenBank/DDBJ databases">
        <title>Draft genome sequence of rust myrtle Austropuccinia psidii MF-1, a brazilian biotype.</title>
        <authorList>
            <person name="Quecine M.C."/>
            <person name="Pachon D.M.R."/>
            <person name="Bonatelli M.L."/>
            <person name="Correr F.H."/>
            <person name="Franceschini L.M."/>
            <person name="Leite T.F."/>
            <person name="Margarido G.R.A."/>
            <person name="Almeida C.A."/>
            <person name="Ferrarezi J.A."/>
            <person name="Labate C.A."/>
        </authorList>
    </citation>
    <scope>NUCLEOTIDE SEQUENCE</scope>
    <source>
        <strain evidence="4">MF-1</strain>
    </source>
</reference>
<dbReference type="AlphaFoldDB" id="A0A9Q3GI48"/>